<proteinExistence type="predicted"/>
<comment type="caution">
    <text evidence="1">The sequence shown here is derived from an EMBL/GenBank/DDBJ whole genome shotgun (WGS) entry which is preliminary data.</text>
</comment>
<dbReference type="Proteomes" id="UP001219862">
    <property type="component" value="Unassembled WGS sequence"/>
</dbReference>
<name>A0ABT5KMG3_9BURK</name>
<dbReference type="Gene3D" id="2.30.130.30">
    <property type="entry name" value="Hypothetical protein"/>
    <property type="match status" value="1"/>
</dbReference>
<sequence length="127" mass="14087">MALIDRGLVIDTPHIDRILSGAKTWEMRSTATKIRGPIALIRKGSGQVVGTAELVDSLGPFTDAQMLDNYSRHLIDPSRIQSGVVAKWRYAWVLRDAKPLAHPIPYVHRPGAVIWVALDDAAVQRLR</sequence>
<protein>
    <recommendedName>
        <fullName evidence="3">ASCH domain-containing protein</fullName>
    </recommendedName>
</protein>
<dbReference type="SUPFAM" id="SSF88697">
    <property type="entry name" value="PUA domain-like"/>
    <property type="match status" value="1"/>
</dbReference>
<organism evidence="1 2">
    <name type="scientific">Roseateles koreensis</name>
    <dbReference type="NCBI Taxonomy" id="2987526"/>
    <lineage>
        <taxon>Bacteria</taxon>
        <taxon>Pseudomonadati</taxon>
        <taxon>Pseudomonadota</taxon>
        <taxon>Betaproteobacteria</taxon>
        <taxon>Burkholderiales</taxon>
        <taxon>Sphaerotilaceae</taxon>
        <taxon>Roseateles</taxon>
    </lineage>
</organism>
<evidence type="ECO:0000313" key="2">
    <source>
        <dbReference type="Proteomes" id="UP001219862"/>
    </source>
</evidence>
<evidence type="ECO:0008006" key="3">
    <source>
        <dbReference type="Google" id="ProtNLM"/>
    </source>
</evidence>
<keyword evidence="2" id="KW-1185">Reference proteome</keyword>
<dbReference type="EMBL" id="JAQQXS010000001">
    <property type="protein sequence ID" value="MDC8783620.1"/>
    <property type="molecule type" value="Genomic_DNA"/>
</dbReference>
<gene>
    <name evidence="1" type="ORF">PRZ01_00245</name>
</gene>
<accession>A0ABT5KMG3</accession>
<reference evidence="1 2" key="1">
    <citation type="submission" date="2022-10" db="EMBL/GenBank/DDBJ databases">
        <title>paucibacter sp. hw8 Genome sequencing.</title>
        <authorList>
            <person name="Park S."/>
        </authorList>
    </citation>
    <scope>NUCLEOTIDE SEQUENCE [LARGE SCALE GENOMIC DNA]</scope>
    <source>
        <strain evidence="2">hw8</strain>
    </source>
</reference>
<dbReference type="InterPro" id="IPR015947">
    <property type="entry name" value="PUA-like_sf"/>
</dbReference>
<evidence type="ECO:0000313" key="1">
    <source>
        <dbReference type="EMBL" id="MDC8783620.1"/>
    </source>
</evidence>